<dbReference type="PANTHER" id="PTHR10628">
    <property type="entry name" value="SIALIDASE"/>
    <property type="match status" value="1"/>
</dbReference>
<proteinExistence type="predicted"/>
<dbReference type="PANTHER" id="PTHR10628:SF30">
    <property type="entry name" value="EXO-ALPHA-SIALIDASE"/>
    <property type="match status" value="1"/>
</dbReference>
<evidence type="ECO:0000259" key="3">
    <source>
        <dbReference type="Pfam" id="PF13859"/>
    </source>
</evidence>
<protein>
    <submittedName>
        <fullName evidence="5">Trans-sialidase</fullName>
    </submittedName>
</protein>
<evidence type="ECO:0000256" key="1">
    <source>
        <dbReference type="ARBA" id="ARBA00022737"/>
    </source>
</evidence>
<dbReference type="OrthoDB" id="10380830at2759"/>
<dbReference type="Pfam" id="PF13859">
    <property type="entry name" value="BNR_3"/>
    <property type="match status" value="1"/>
</dbReference>
<reference evidence="5 6" key="1">
    <citation type="journal article" date="2018" name="BMC Genomics">
        <title>Genomic comparison of Trypanosoma conorhini and Trypanosoma rangeli to Trypanosoma cruzi strains of high and low virulence.</title>
        <authorList>
            <person name="Bradwell K.R."/>
            <person name="Koparde V.N."/>
            <person name="Matveyev A.V."/>
            <person name="Serrano M.G."/>
            <person name="Alves J.M."/>
            <person name="Parikh H."/>
            <person name="Huang B."/>
            <person name="Lee V."/>
            <person name="Espinosa-Alvarez O."/>
            <person name="Ortiz P.A."/>
            <person name="Costa-Martins A.G."/>
            <person name="Teixeira M.M."/>
            <person name="Buck G.A."/>
        </authorList>
    </citation>
    <scope>NUCLEOTIDE SEQUENCE [LARGE SCALE GENOMIC DNA]</scope>
    <source>
        <strain evidence="5 6">025E</strain>
    </source>
</reference>
<evidence type="ECO:0000313" key="5">
    <source>
        <dbReference type="EMBL" id="RNE95678.1"/>
    </source>
</evidence>
<feature type="chain" id="PRO_5018726861" evidence="2">
    <location>
        <begin position="22"/>
        <end position="668"/>
    </location>
</feature>
<dbReference type="EMBL" id="MKKU01001390">
    <property type="protein sequence ID" value="RNE95678.1"/>
    <property type="molecule type" value="Genomic_DNA"/>
</dbReference>
<sequence>MPRHLFFSAVALLLLVPICEAEAKQKALQLPDGVDVFASQEQGNYEYAAPSLAEVDGVLVAAAQARCSDCEGAITHIMERHALTSEWKQQDKWETHLVAQGQSLVNSYLYSFNPVMAVKEGRVYLLFKEQEEKKSSVSADWADEHSAVVLYTGTPTEGSGQSDKSIKWSNSGKVFSYLTHDLGNNFERFFMTGAGSGVVMGNGTVVFPMEALSEEAGKYLATVVYLSSDDKKGYMAKGVANSGCSYTTLVEYQDGKFLMMASCKDGARRVFLSSNLGETWVEALGTLSRVWGNSPKRTGHGSQDGLAAATIAGKRVFLLTHPVFPQSSSYANQIHLWLSDGTRIFDVGPISANSNYKAASSTLLYAKDKLFSLYERKEVDKQRFVLVRLDDQLERIKEVLAQWDKLEKDFSKSCTSLGVAGACDGSTRGVGLLSNAGSASHWNDEYLCVDAAVSGATKVADGFEFSGSNSRAEWPVGAQGQNQRYHFANYNFALLATVTVNDPTGGASVLGVRLNGTDSAGNRFGLLCSGDNNWVVKSRTGEKVAQAARCESKKQYRVLLTLQEGSFSFYINGEALKLAGADAAALAKKDSEEIAHFYFGADDGMSGVDGSVTVKNVFLMSRPEHIIESETPNNGVESDDDEDESSVSAHGSRVLLLLLGLWALAAFY</sequence>
<dbReference type="InterPro" id="IPR008377">
    <property type="entry name" value="Sialidase_trypan"/>
</dbReference>
<dbReference type="GO" id="GO:0009313">
    <property type="term" value="P:oligosaccharide catabolic process"/>
    <property type="evidence" value="ECO:0007669"/>
    <property type="project" value="TreeGrafter"/>
</dbReference>
<dbReference type="GeneID" id="40323560"/>
<dbReference type="InterPro" id="IPR011040">
    <property type="entry name" value="Sialidase"/>
</dbReference>
<dbReference type="GO" id="GO:0005737">
    <property type="term" value="C:cytoplasm"/>
    <property type="evidence" value="ECO:0007669"/>
    <property type="project" value="TreeGrafter"/>
</dbReference>
<dbReference type="SUPFAM" id="SSF50939">
    <property type="entry name" value="Sialidases"/>
    <property type="match status" value="1"/>
</dbReference>
<feature type="domain" description="Sialidase" evidence="3">
    <location>
        <begin position="49"/>
        <end position="375"/>
    </location>
</feature>
<feature type="signal peptide" evidence="2">
    <location>
        <begin position="1"/>
        <end position="21"/>
    </location>
</feature>
<keyword evidence="1" id="KW-0677">Repeat</keyword>
<gene>
    <name evidence="5" type="ORF">Tco025E_09949</name>
</gene>
<dbReference type="GO" id="GO:0004308">
    <property type="term" value="F:exo-alpha-sialidase activity"/>
    <property type="evidence" value="ECO:0007669"/>
    <property type="project" value="InterPro"/>
</dbReference>
<dbReference type="GO" id="GO:0016020">
    <property type="term" value="C:membrane"/>
    <property type="evidence" value="ECO:0007669"/>
    <property type="project" value="TreeGrafter"/>
</dbReference>
<accession>A0A3R7N366</accession>
<evidence type="ECO:0000256" key="2">
    <source>
        <dbReference type="SAM" id="SignalP"/>
    </source>
</evidence>
<dbReference type="SUPFAM" id="SSF49899">
    <property type="entry name" value="Concanavalin A-like lectins/glucanases"/>
    <property type="match status" value="1"/>
</dbReference>
<dbReference type="RefSeq" id="XP_029223126.1">
    <property type="nucleotide sequence ID" value="XM_029376751.1"/>
</dbReference>
<organism evidence="5 6">
    <name type="scientific">Trypanosoma conorhini</name>
    <dbReference type="NCBI Taxonomy" id="83891"/>
    <lineage>
        <taxon>Eukaryota</taxon>
        <taxon>Discoba</taxon>
        <taxon>Euglenozoa</taxon>
        <taxon>Kinetoplastea</taxon>
        <taxon>Metakinetoplastina</taxon>
        <taxon>Trypanosomatida</taxon>
        <taxon>Trypanosomatidae</taxon>
        <taxon>Trypanosoma</taxon>
    </lineage>
</organism>
<feature type="domain" description="Trans-sialidase C-terminal" evidence="4">
    <location>
        <begin position="430"/>
        <end position="623"/>
    </location>
</feature>
<name>A0A3R7N366_9TRYP</name>
<dbReference type="PRINTS" id="PR01803">
    <property type="entry name" value="TCSIALIDASE"/>
</dbReference>
<keyword evidence="2" id="KW-0732">Signal</keyword>
<dbReference type="InterPro" id="IPR055239">
    <property type="entry name" value="TS_C"/>
</dbReference>
<dbReference type="GO" id="GO:0006689">
    <property type="term" value="P:ganglioside catabolic process"/>
    <property type="evidence" value="ECO:0007669"/>
    <property type="project" value="TreeGrafter"/>
</dbReference>
<dbReference type="Gene3D" id="2.60.120.200">
    <property type="match status" value="1"/>
</dbReference>
<dbReference type="InterPro" id="IPR013320">
    <property type="entry name" value="ConA-like_dom_sf"/>
</dbReference>
<dbReference type="AlphaFoldDB" id="A0A3R7N366"/>
<evidence type="ECO:0000259" key="4">
    <source>
        <dbReference type="Pfam" id="PF22925"/>
    </source>
</evidence>
<keyword evidence="6" id="KW-1185">Reference proteome</keyword>
<dbReference type="CDD" id="cd15482">
    <property type="entry name" value="Sialidase_non-viral"/>
    <property type="match status" value="1"/>
</dbReference>
<dbReference type="InterPro" id="IPR036278">
    <property type="entry name" value="Sialidase_sf"/>
</dbReference>
<evidence type="ECO:0000313" key="6">
    <source>
        <dbReference type="Proteomes" id="UP000284403"/>
    </source>
</evidence>
<dbReference type="Proteomes" id="UP000284403">
    <property type="component" value="Unassembled WGS sequence"/>
</dbReference>
<comment type="caution">
    <text evidence="5">The sequence shown here is derived from an EMBL/GenBank/DDBJ whole genome shotgun (WGS) entry which is preliminary data.</text>
</comment>
<dbReference type="Gene3D" id="2.120.10.10">
    <property type="match status" value="1"/>
</dbReference>
<dbReference type="InterPro" id="IPR026856">
    <property type="entry name" value="Sialidase_fam"/>
</dbReference>
<dbReference type="Pfam" id="PF22925">
    <property type="entry name" value="TS_C"/>
    <property type="match status" value="1"/>
</dbReference>